<protein>
    <submittedName>
        <fullName evidence="2">Cuticular protein CP8</fullName>
    </submittedName>
</protein>
<name>A0A650AGU6_9CUCU</name>
<proteinExistence type="evidence at transcript level"/>
<evidence type="ECO:0000313" key="2">
    <source>
        <dbReference type="EMBL" id="QGN67029.1"/>
    </source>
</evidence>
<dbReference type="EMBL" id="MN629007">
    <property type="protein sequence ID" value="QGN67029.1"/>
    <property type="molecule type" value="mRNA"/>
</dbReference>
<keyword evidence="1" id="KW-0732">Signal</keyword>
<organism evidence="2">
    <name type="scientific">Galeruca daurica</name>
    <dbReference type="NCBI Taxonomy" id="1651263"/>
    <lineage>
        <taxon>Eukaryota</taxon>
        <taxon>Metazoa</taxon>
        <taxon>Ecdysozoa</taxon>
        <taxon>Arthropoda</taxon>
        <taxon>Hexapoda</taxon>
        <taxon>Insecta</taxon>
        <taxon>Pterygota</taxon>
        <taxon>Neoptera</taxon>
        <taxon>Endopterygota</taxon>
        <taxon>Coleoptera</taxon>
        <taxon>Polyphaga</taxon>
        <taxon>Cucujiformia</taxon>
        <taxon>Chrysomeloidea</taxon>
        <taxon>Chrysomelidae</taxon>
        <taxon>Galerucinae</taxon>
        <taxon>Galerucites</taxon>
        <taxon>Galeruca</taxon>
    </lineage>
</organism>
<sequence length="269" mass="28695">MKILILLSCSFAFSLAGYASPYYYLQPQAAIGPDGQPIETPEVQHAKAAHLAAHAAARSQVGYYGYAPHNALPADTPEVAAAKAQHFHDYAVAAQRNAVLVPYASIHGGLPVDTPEVQHAKAAHFAAYAEAASRSGYGHGHYRRRRGIYDFHVPVLDHNGVPVETPEVQAAKAHHFSEYAKVLSRPGQNIPDSAEYSYGASAGHYTAAPSAPAVYSNSPISYYRGPGGPPAQIGHDGQPLETPEVQAAKAAHFAAHQAVRSGHPGYYHY</sequence>
<evidence type="ECO:0000256" key="1">
    <source>
        <dbReference type="SAM" id="SignalP"/>
    </source>
</evidence>
<dbReference type="AlphaFoldDB" id="A0A650AGU6"/>
<reference evidence="2" key="1">
    <citation type="submission" date="2019-10" db="EMBL/GenBank/DDBJ databases">
        <authorList>
            <person name="Duan T."/>
            <person name="Pang B."/>
        </authorList>
    </citation>
    <scope>NUCLEOTIDE SEQUENCE</scope>
</reference>
<feature type="chain" id="PRO_5024918927" evidence="1">
    <location>
        <begin position="20"/>
        <end position="269"/>
    </location>
</feature>
<accession>A0A650AGU6</accession>
<feature type="signal peptide" evidence="1">
    <location>
        <begin position="1"/>
        <end position="19"/>
    </location>
</feature>